<dbReference type="STRING" id="237682.SAMN05421676_103159"/>
<dbReference type="RefSeq" id="WP_093132810.1">
    <property type="nucleotide sequence ID" value="NZ_FOHJ01000003.1"/>
</dbReference>
<keyword evidence="9" id="KW-1185">Reference proteome</keyword>
<keyword evidence="6" id="KW-0464">Manganese</keyword>
<dbReference type="InterPro" id="IPR000086">
    <property type="entry name" value="NUDIX_hydrolase_dom"/>
</dbReference>
<evidence type="ECO:0000256" key="1">
    <source>
        <dbReference type="ARBA" id="ARBA00001936"/>
    </source>
</evidence>
<evidence type="ECO:0000256" key="6">
    <source>
        <dbReference type="ARBA" id="ARBA00023211"/>
    </source>
</evidence>
<dbReference type="Pfam" id="PF00293">
    <property type="entry name" value="NUDIX"/>
    <property type="match status" value="1"/>
</dbReference>
<dbReference type="GO" id="GO:0046872">
    <property type="term" value="F:metal ion binding"/>
    <property type="evidence" value="ECO:0007669"/>
    <property type="project" value="UniProtKB-KW"/>
</dbReference>
<proteinExistence type="predicted"/>
<dbReference type="OrthoDB" id="9802805at2"/>
<dbReference type="PANTHER" id="PTHR12992">
    <property type="entry name" value="NUDIX HYDROLASE"/>
    <property type="match status" value="1"/>
</dbReference>
<comment type="cofactor">
    <cofactor evidence="1">
        <name>Mn(2+)</name>
        <dbReference type="ChEBI" id="CHEBI:29035"/>
    </cofactor>
</comment>
<dbReference type="PANTHER" id="PTHR12992:SF11">
    <property type="entry name" value="MITOCHONDRIAL COENZYME A DIPHOSPHATASE NUDT8"/>
    <property type="match status" value="1"/>
</dbReference>
<dbReference type="EMBL" id="FOHJ01000003">
    <property type="protein sequence ID" value="SET18472.1"/>
    <property type="molecule type" value="Genomic_DNA"/>
</dbReference>
<evidence type="ECO:0000256" key="2">
    <source>
        <dbReference type="ARBA" id="ARBA00001946"/>
    </source>
</evidence>
<dbReference type="SUPFAM" id="SSF55811">
    <property type="entry name" value="Nudix"/>
    <property type="match status" value="1"/>
</dbReference>
<protein>
    <submittedName>
        <fullName evidence="8">NUDIX domain-containing protein</fullName>
    </submittedName>
</protein>
<evidence type="ECO:0000259" key="7">
    <source>
        <dbReference type="PROSITE" id="PS51462"/>
    </source>
</evidence>
<evidence type="ECO:0000256" key="3">
    <source>
        <dbReference type="ARBA" id="ARBA00022723"/>
    </source>
</evidence>
<dbReference type="Gene3D" id="3.90.79.10">
    <property type="entry name" value="Nucleoside Triphosphate Pyrophosphohydrolase"/>
    <property type="match status" value="1"/>
</dbReference>
<sequence>MNSKDILNKVQKHTPSILGNERFTKSSVLLPLIRKYDDIYILFEVRSYQLNRQPGEICFPGGRIDKTDTSEQAAAIRETTEELGIQESEITDVYPLDYLVSPSGMIVYSHVGWIDSLNNMNPNPQEVEEVFMVPLSFFMTTKPDVYHIDVKVKPQEGFPFDLITGGKDYDWRTGKIDEYFYVYEDKVIWGLTAKILSHFLELIRS</sequence>
<evidence type="ECO:0000313" key="8">
    <source>
        <dbReference type="EMBL" id="SET18472.1"/>
    </source>
</evidence>
<dbReference type="CDD" id="cd03426">
    <property type="entry name" value="NUDIX_CoAse_Nudt7"/>
    <property type="match status" value="1"/>
</dbReference>
<dbReference type="GO" id="GO:0010945">
    <property type="term" value="F:coenzyme A diphosphatase activity"/>
    <property type="evidence" value="ECO:0007669"/>
    <property type="project" value="InterPro"/>
</dbReference>
<keyword evidence="4" id="KW-0378">Hydrolase</keyword>
<feature type="domain" description="Nudix hydrolase" evidence="7">
    <location>
        <begin position="23"/>
        <end position="158"/>
    </location>
</feature>
<dbReference type="AlphaFoldDB" id="A0A1I0CGD0"/>
<dbReference type="PROSITE" id="PS51462">
    <property type="entry name" value="NUDIX"/>
    <property type="match status" value="1"/>
</dbReference>
<dbReference type="Proteomes" id="UP000199095">
    <property type="component" value="Unassembled WGS sequence"/>
</dbReference>
<comment type="cofactor">
    <cofactor evidence="2">
        <name>Mg(2+)</name>
        <dbReference type="ChEBI" id="CHEBI:18420"/>
    </cofactor>
</comment>
<evidence type="ECO:0000256" key="4">
    <source>
        <dbReference type="ARBA" id="ARBA00022801"/>
    </source>
</evidence>
<evidence type="ECO:0000313" key="9">
    <source>
        <dbReference type="Proteomes" id="UP000199095"/>
    </source>
</evidence>
<evidence type="ECO:0000256" key="5">
    <source>
        <dbReference type="ARBA" id="ARBA00022842"/>
    </source>
</evidence>
<name>A0A1I0CGD0_9BACI</name>
<keyword evidence="3" id="KW-0479">Metal-binding</keyword>
<keyword evidence="5" id="KW-0460">Magnesium</keyword>
<gene>
    <name evidence="8" type="ORF">SAMN05421676_103159</name>
</gene>
<organism evidence="8 9">
    <name type="scientific">Salinibacillus kushneri</name>
    <dbReference type="NCBI Taxonomy" id="237682"/>
    <lineage>
        <taxon>Bacteria</taxon>
        <taxon>Bacillati</taxon>
        <taxon>Bacillota</taxon>
        <taxon>Bacilli</taxon>
        <taxon>Bacillales</taxon>
        <taxon>Bacillaceae</taxon>
        <taxon>Salinibacillus</taxon>
    </lineage>
</organism>
<reference evidence="9" key="1">
    <citation type="submission" date="2016-10" db="EMBL/GenBank/DDBJ databases">
        <authorList>
            <person name="Varghese N."/>
            <person name="Submissions S."/>
        </authorList>
    </citation>
    <scope>NUCLEOTIDE SEQUENCE [LARGE SCALE GENOMIC DNA]</scope>
    <source>
        <strain evidence="9">CGMCC 1.3566</strain>
    </source>
</reference>
<accession>A0A1I0CGD0</accession>
<dbReference type="InterPro" id="IPR015797">
    <property type="entry name" value="NUDIX_hydrolase-like_dom_sf"/>
</dbReference>
<dbReference type="InterPro" id="IPR045121">
    <property type="entry name" value="CoAse"/>
</dbReference>